<sequence>MRSDDDLVALARQHLPADVAERWLALRRPAVGLAPVPVGDVLTPVVGHLGGEPELPEDLPWPVAGDGLPLYHVASVDCGALPPEAAAMGVPARGRLVFFVDEGLFDDAVRSDEEDDFNDELGALPPADAARLVHVPTGQAVRRRGTPERGNAYERIRLGAWIGATAPAPGHPTVRRTLGDAVTAPGHPLQSLRFAAALAGAEPDHRLGGYPGALRHAVELDAAAAALGGDVGWRDPALHEEALQWRLLAQFDRSDPDIAWHGDDAVLLSWLMRADDLAAGRFDRAVFTFRRPYRG</sequence>
<dbReference type="RefSeq" id="WP_259863380.1">
    <property type="nucleotide sequence ID" value="NZ_BAAAST010000006.1"/>
</dbReference>
<name>A0ABY5W9D4_9ACTN</name>
<dbReference type="InterPro" id="IPR035948">
    <property type="entry name" value="YwqG-like_sf"/>
</dbReference>
<dbReference type="EMBL" id="CP073720">
    <property type="protein sequence ID" value="UWP85288.1"/>
    <property type="molecule type" value="Genomic_DNA"/>
</dbReference>
<dbReference type="InterPro" id="IPR015315">
    <property type="entry name" value="DUF1963"/>
</dbReference>
<accession>A0ABY5W9D4</accession>
<dbReference type="Gene3D" id="2.30.320.10">
    <property type="entry name" value="YwqG-like"/>
    <property type="match status" value="1"/>
</dbReference>
<evidence type="ECO:0000313" key="1">
    <source>
        <dbReference type="EMBL" id="UWP85288.1"/>
    </source>
</evidence>
<dbReference type="Pfam" id="PF09234">
    <property type="entry name" value="DUF1963"/>
    <property type="match status" value="1"/>
</dbReference>
<reference evidence="1" key="2">
    <citation type="submission" date="2022-09" db="EMBL/GenBank/DDBJ databases">
        <title>Biosynthetic gene clusters of Dactylosporangioum fulvum.</title>
        <authorList>
            <person name="Caradec T."/>
        </authorList>
    </citation>
    <scope>NUCLEOTIDE SEQUENCE</scope>
    <source>
        <strain evidence="1">NRRL B-16292</strain>
    </source>
</reference>
<dbReference type="Proteomes" id="UP001059617">
    <property type="component" value="Chromosome"/>
</dbReference>
<keyword evidence="2" id="KW-1185">Reference proteome</keyword>
<proteinExistence type="predicted"/>
<dbReference type="SUPFAM" id="SSF103032">
    <property type="entry name" value="Hypothetical protein YwqG"/>
    <property type="match status" value="2"/>
</dbReference>
<evidence type="ECO:0000313" key="2">
    <source>
        <dbReference type="Proteomes" id="UP001059617"/>
    </source>
</evidence>
<reference evidence="1" key="1">
    <citation type="submission" date="2021-04" db="EMBL/GenBank/DDBJ databases">
        <authorList>
            <person name="Hartkoorn R.C."/>
            <person name="Beaudoing E."/>
            <person name="Hot D."/>
        </authorList>
    </citation>
    <scope>NUCLEOTIDE SEQUENCE</scope>
    <source>
        <strain evidence="1">NRRL B-16292</strain>
    </source>
</reference>
<gene>
    <name evidence="1" type="ORF">Dfulv_14065</name>
</gene>
<organism evidence="1 2">
    <name type="scientific">Dactylosporangium fulvum</name>
    <dbReference type="NCBI Taxonomy" id="53359"/>
    <lineage>
        <taxon>Bacteria</taxon>
        <taxon>Bacillati</taxon>
        <taxon>Actinomycetota</taxon>
        <taxon>Actinomycetes</taxon>
        <taxon>Micromonosporales</taxon>
        <taxon>Micromonosporaceae</taxon>
        <taxon>Dactylosporangium</taxon>
    </lineage>
</organism>
<protein>
    <submittedName>
        <fullName evidence="1">YwqG family protein</fullName>
    </submittedName>
</protein>